<reference evidence="1" key="1">
    <citation type="submission" date="2017-07" db="EMBL/GenBank/DDBJ databases">
        <title>Taro Niue Genome Assembly and Annotation.</title>
        <authorList>
            <person name="Atibalentja N."/>
            <person name="Keating K."/>
            <person name="Fields C.J."/>
        </authorList>
    </citation>
    <scope>NUCLEOTIDE SEQUENCE</scope>
    <source>
        <strain evidence="1">Niue_2</strain>
        <tissue evidence="1">Leaf</tissue>
    </source>
</reference>
<feature type="non-terminal residue" evidence="1">
    <location>
        <position position="1"/>
    </location>
</feature>
<feature type="non-terminal residue" evidence="1">
    <location>
        <position position="309"/>
    </location>
</feature>
<proteinExistence type="predicted"/>
<gene>
    <name evidence="1" type="ORF">Taro_056848</name>
</gene>
<dbReference type="EMBL" id="NMUH01017926">
    <property type="protein sequence ID" value="MQM23779.1"/>
    <property type="molecule type" value="Genomic_DNA"/>
</dbReference>
<keyword evidence="2" id="KW-1185">Reference proteome</keyword>
<dbReference type="Proteomes" id="UP000652761">
    <property type="component" value="Unassembled WGS sequence"/>
</dbReference>
<protein>
    <submittedName>
        <fullName evidence="1">Uncharacterized protein</fullName>
    </submittedName>
</protein>
<comment type="caution">
    <text evidence="1">The sequence shown here is derived from an EMBL/GenBank/DDBJ whole genome shotgun (WGS) entry which is preliminary data.</text>
</comment>
<organism evidence="1 2">
    <name type="scientific">Colocasia esculenta</name>
    <name type="common">Wild taro</name>
    <name type="synonym">Arum esculentum</name>
    <dbReference type="NCBI Taxonomy" id="4460"/>
    <lineage>
        <taxon>Eukaryota</taxon>
        <taxon>Viridiplantae</taxon>
        <taxon>Streptophyta</taxon>
        <taxon>Embryophyta</taxon>
        <taxon>Tracheophyta</taxon>
        <taxon>Spermatophyta</taxon>
        <taxon>Magnoliopsida</taxon>
        <taxon>Liliopsida</taxon>
        <taxon>Araceae</taxon>
        <taxon>Aroideae</taxon>
        <taxon>Colocasieae</taxon>
        <taxon>Colocasia</taxon>
    </lineage>
</organism>
<name>A0A843XV12_COLES</name>
<accession>A0A843XV12</accession>
<evidence type="ECO:0000313" key="1">
    <source>
        <dbReference type="EMBL" id="MQM23779.1"/>
    </source>
</evidence>
<dbReference type="AlphaFoldDB" id="A0A843XV12"/>
<sequence length="309" mass="34784">SKPPARPQFRIGTSTRSVKGRIRRFPVRRPNFSVGARSRAADAIAYGEAFAQTCITFRSIIGIAYKTTIRNQHLEALDAQLVPESPLRFIPTPSAKELGITFCTGIGIAYVTTIRNRHSETVDRALVSQNFVPVSWIWVPEHRRYSHPLRFIPTPSAKELGITFRTGIGIAYVTTIRNRHTEMVEMAMVLRNSVPGPKFTPGACIRVHRLSYPPVRCGYLFAWGSEPPGRPQFRIGTLTRSVKGRIRRFPVRRPNYSPGARSRAADAIAYGHPFAQTGITFRSIIEITYKTPIRNQHSGALMPLYCLRR</sequence>
<evidence type="ECO:0000313" key="2">
    <source>
        <dbReference type="Proteomes" id="UP000652761"/>
    </source>
</evidence>